<evidence type="ECO:0000313" key="1">
    <source>
        <dbReference type="EMBL" id="BFP57183.1"/>
    </source>
</evidence>
<name>A0AB33KYV0_9ACTN</name>
<organism evidence="1">
    <name type="scientific">Streptomyces sp. CMC78</name>
    <dbReference type="NCBI Taxonomy" id="3231512"/>
    <lineage>
        <taxon>Bacteria</taxon>
        <taxon>Bacillati</taxon>
        <taxon>Actinomycetota</taxon>
        <taxon>Actinomycetes</taxon>
        <taxon>Kitasatosporales</taxon>
        <taxon>Streptomycetaceae</taxon>
        <taxon>Streptomyces</taxon>
    </lineage>
</organism>
<dbReference type="KEGG" id="stcm:SCMC78_69900"/>
<accession>A0AB33KYV0</accession>
<dbReference type="EMBL" id="AP035884">
    <property type="protein sequence ID" value="BFP57183.1"/>
    <property type="molecule type" value="Genomic_DNA"/>
</dbReference>
<proteinExistence type="predicted"/>
<gene>
    <name evidence="1" type="ORF">SCMC78_69900</name>
</gene>
<reference evidence="1" key="1">
    <citation type="submission" date="2024-07" db="EMBL/GenBank/DDBJ databases">
        <title>Complete genome sequences of cellulolytic bacteria, Kitasatospora sp. CMC57 and Streptomyces sp. CMC78, isolated from Japanese agricultural soil.</title>
        <authorList>
            <person name="Hashimoto T."/>
            <person name="Ito M."/>
            <person name="Iwamoto M."/>
            <person name="Fukahori D."/>
            <person name="Shoda T."/>
            <person name="Sakoda M."/>
            <person name="Morohoshi T."/>
            <person name="Mitsuboshi M."/>
            <person name="Nishizawa T."/>
        </authorList>
    </citation>
    <scope>NUCLEOTIDE SEQUENCE</scope>
    <source>
        <strain evidence="1">CMC78</strain>
    </source>
</reference>
<dbReference type="AlphaFoldDB" id="A0AB33KYV0"/>
<sequence length="67" mass="7233">MASISRSGVLIRGVYILVGTEGEGRSLLRLLPPEYGHGRRVDDAPGRLLRAGSKATGRHHAIRERGS</sequence>
<protein>
    <submittedName>
        <fullName evidence="1">Uncharacterized protein</fullName>
    </submittedName>
</protein>